<keyword evidence="2" id="KW-1185">Reference proteome</keyword>
<proteinExistence type="predicted"/>
<sequence length="103" mass="12031">MPNKLILNINTLGITYLTLSQKHNRLAHELDLDPLENVTPLTKNMEHLEKKLIATKETLVCLLEKWESSSEEDITPNWNLIPNFWKQLKCDEYIKSNESPDNQ</sequence>
<dbReference type="KEGG" id="vg:25392350"/>
<reference evidence="1 2" key="1">
    <citation type="journal article" date="2015" name="J. Virol.">
        <title>Salmon gill poxvirus, the deepest representative of the Chordopoxvirinae.</title>
        <authorList>
            <person name="Gjessing M.C."/>
            <person name="Yutin N."/>
            <person name="Tengs T."/>
            <person name="Senkevich T."/>
            <person name="Koonin E.V."/>
            <person name="Ronning H.P."/>
            <person name="Alarson M."/>
            <person name="Ylving S."/>
            <person name="Lie K.-I."/>
            <person name="Saure B."/>
            <person name="Tran L."/>
            <person name="Moss B."/>
            <person name="Dale O.B."/>
        </authorList>
    </citation>
    <scope>NUCLEOTIDE SEQUENCE [LARGE SCALE GENOMIC DNA]</scope>
    <source>
        <strain evidence="1">2012-04-F277-L3G</strain>
    </source>
</reference>
<dbReference type="EMBL" id="KT159937">
    <property type="protein sequence ID" value="AKR04307.1"/>
    <property type="molecule type" value="Genomic_DNA"/>
</dbReference>
<dbReference type="GeneID" id="25392350"/>
<name>A0A0H4Y1L0_9POXV</name>
<dbReference type="Proteomes" id="UP000105007">
    <property type="component" value="Segment"/>
</dbReference>
<dbReference type="RefSeq" id="YP_009162555.1">
    <property type="nucleotide sequence ID" value="NC_027707.1"/>
</dbReference>
<evidence type="ECO:0000313" key="1">
    <source>
        <dbReference type="EMBL" id="AKR04307.1"/>
    </source>
</evidence>
<protein>
    <submittedName>
        <fullName evidence="1">Uncharacterized protein</fullName>
    </submittedName>
</protein>
<accession>A0A0H4Y1L0</accession>
<evidence type="ECO:0000313" key="2">
    <source>
        <dbReference type="Proteomes" id="UP000105007"/>
    </source>
</evidence>
<organism evidence="1 2">
    <name type="scientific">Salmon gill poxvirus</name>
    <dbReference type="NCBI Taxonomy" id="1680908"/>
    <lineage>
        <taxon>Viruses</taxon>
        <taxon>Varidnaviria</taxon>
        <taxon>Bamfordvirae</taxon>
        <taxon>Nucleocytoviricota</taxon>
        <taxon>Pokkesviricetes</taxon>
        <taxon>Chitovirales</taxon>
        <taxon>Poxviridae</taxon>
        <taxon>Chordopoxvirinae</taxon>
        <taxon>Salmonpoxvirus</taxon>
        <taxon>Salmonpoxvirus gillpox</taxon>
        <taxon>Salmon gillpox virus</taxon>
    </lineage>
</organism>
<gene>
    <name evidence="1" type="ORF">SGPV183</name>
</gene>